<keyword evidence="5 6" id="KW-0472">Membrane</keyword>
<keyword evidence="7" id="KW-0732">Signal</keyword>
<accession>A0A7S2UXS8</accession>
<evidence type="ECO:0000256" key="3">
    <source>
        <dbReference type="ARBA" id="ARBA00022692"/>
    </source>
</evidence>
<protein>
    <recommendedName>
        <fullName evidence="9">Peroxisomal membrane protein MPV17</fullName>
    </recommendedName>
</protein>
<dbReference type="Pfam" id="PF04117">
    <property type="entry name" value="Mpv17_PMP22"/>
    <property type="match status" value="1"/>
</dbReference>
<evidence type="ECO:0000313" key="8">
    <source>
        <dbReference type="EMBL" id="CAD9862407.1"/>
    </source>
</evidence>
<dbReference type="PANTHER" id="PTHR11266">
    <property type="entry name" value="PEROXISOMAL MEMBRANE PROTEIN 2, PXMP2 MPV17"/>
    <property type="match status" value="1"/>
</dbReference>
<gene>
    <name evidence="8" type="ORF">FJAP1339_LOCUS4939</name>
</gene>
<sequence>MNKIHHASLMLIVLLSQVAWCTGVTTLPSRDNPGLEFTFDIRVKNALAQKSQSIQNPLVGTWKAYERQTIERPLITRMYTCGVISSLGDLLCQAIKTYRLNMVSSTGAVTTPFEPDLKRMFVFFCKGAFYFGPLVGVWFDALDKLWQRVSAKRPSSDVKRALFMMFLDQAVTAPIFQLGFMFAFTFFNALIMEGKIATLNDALDRIQTSFWPVLAMNWRIWPIVNFANFFVVPLRFRLLVSSGFAVIWNILVSAIVNDA</sequence>
<evidence type="ECO:0008006" key="9">
    <source>
        <dbReference type="Google" id="ProtNLM"/>
    </source>
</evidence>
<organism evidence="8">
    <name type="scientific">Fibrocapsa japonica</name>
    <dbReference type="NCBI Taxonomy" id="94617"/>
    <lineage>
        <taxon>Eukaryota</taxon>
        <taxon>Sar</taxon>
        <taxon>Stramenopiles</taxon>
        <taxon>Ochrophyta</taxon>
        <taxon>Raphidophyceae</taxon>
        <taxon>Chattonellales</taxon>
        <taxon>Chattonellaceae</taxon>
        <taxon>Fibrocapsa</taxon>
    </lineage>
</organism>
<evidence type="ECO:0000256" key="1">
    <source>
        <dbReference type="ARBA" id="ARBA00004141"/>
    </source>
</evidence>
<evidence type="ECO:0000256" key="5">
    <source>
        <dbReference type="ARBA" id="ARBA00023136"/>
    </source>
</evidence>
<dbReference type="GO" id="GO:0016020">
    <property type="term" value="C:membrane"/>
    <property type="evidence" value="ECO:0007669"/>
    <property type="project" value="UniProtKB-SubCell"/>
</dbReference>
<comment type="similarity">
    <text evidence="2 6">Belongs to the peroxisomal membrane protein PXMP2/4 family.</text>
</comment>
<dbReference type="AlphaFoldDB" id="A0A7S2UXS8"/>
<feature type="transmembrane region" description="Helical" evidence="6">
    <location>
        <begin position="162"/>
        <end position="190"/>
    </location>
</feature>
<evidence type="ECO:0000256" key="4">
    <source>
        <dbReference type="ARBA" id="ARBA00022989"/>
    </source>
</evidence>
<feature type="transmembrane region" description="Helical" evidence="6">
    <location>
        <begin position="120"/>
        <end position="141"/>
    </location>
</feature>
<keyword evidence="3 6" id="KW-0812">Transmembrane</keyword>
<evidence type="ECO:0000256" key="2">
    <source>
        <dbReference type="ARBA" id="ARBA00006824"/>
    </source>
</evidence>
<dbReference type="InterPro" id="IPR007248">
    <property type="entry name" value="Mpv17_PMP22"/>
</dbReference>
<comment type="subcellular location">
    <subcellularLocation>
        <location evidence="1">Membrane</location>
        <topology evidence="1">Multi-pass membrane protein</topology>
    </subcellularLocation>
</comment>
<proteinExistence type="inferred from homology"/>
<feature type="transmembrane region" description="Helical" evidence="6">
    <location>
        <begin position="238"/>
        <end position="256"/>
    </location>
</feature>
<feature type="chain" id="PRO_5031293316" description="Peroxisomal membrane protein MPV17" evidence="7">
    <location>
        <begin position="22"/>
        <end position="259"/>
    </location>
</feature>
<dbReference type="GO" id="GO:0005737">
    <property type="term" value="C:cytoplasm"/>
    <property type="evidence" value="ECO:0007669"/>
    <property type="project" value="TreeGrafter"/>
</dbReference>
<reference evidence="8" key="1">
    <citation type="submission" date="2021-01" db="EMBL/GenBank/DDBJ databases">
        <authorList>
            <person name="Corre E."/>
            <person name="Pelletier E."/>
            <person name="Niang G."/>
            <person name="Scheremetjew M."/>
            <person name="Finn R."/>
            <person name="Kale V."/>
            <person name="Holt S."/>
            <person name="Cochrane G."/>
            <person name="Meng A."/>
            <person name="Brown T."/>
            <person name="Cohen L."/>
        </authorList>
    </citation>
    <scope>NUCLEOTIDE SEQUENCE</scope>
    <source>
        <strain evidence="8">CCMP1661</strain>
    </source>
</reference>
<evidence type="ECO:0000256" key="6">
    <source>
        <dbReference type="RuleBase" id="RU363053"/>
    </source>
</evidence>
<evidence type="ECO:0000256" key="7">
    <source>
        <dbReference type="SAM" id="SignalP"/>
    </source>
</evidence>
<dbReference type="EMBL" id="HBHR01010325">
    <property type="protein sequence ID" value="CAD9862407.1"/>
    <property type="molecule type" value="Transcribed_RNA"/>
</dbReference>
<name>A0A7S2UXS8_9STRA</name>
<feature type="signal peptide" evidence="7">
    <location>
        <begin position="1"/>
        <end position="21"/>
    </location>
</feature>
<keyword evidence="4 6" id="KW-1133">Transmembrane helix</keyword>